<dbReference type="EMBL" id="JZWV01000234">
    <property type="protein sequence ID" value="KJY35241.1"/>
    <property type="molecule type" value="Genomic_DNA"/>
</dbReference>
<gene>
    <name evidence="1" type="ORF">VR44_10540</name>
</gene>
<organism evidence="1 2">
    <name type="scientific">Streptomyces katrae</name>
    <dbReference type="NCBI Taxonomy" id="68223"/>
    <lineage>
        <taxon>Bacteria</taxon>
        <taxon>Bacillati</taxon>
        <taxon>Actinomycetota</taxon>
        <taxon>Actinomycetes</taxon>
        <taxon>Kitasatosporales</taxon>
        <taxon>Streptomycetaceae</taxon>
        <taxon>Streptomyces</taxon>
    </lineage>
</organism>
<keyword evidence="2" id="KW-1185">Reference proteome</keyword>
<dbReference type="PATRIC" id="fig|68223.7.peg.5852"/>
<proteinExistence type="predicted"/>
<dbReference type="InterPro" id="IPR009593">
    <property type="entry name" value="DUF1203"/>
</dbReference>
<sequence>MTTPTYQPSPIAPPVLRELRDHDDAGVVPRPYTYDPAGAPLRCCLRRSRADERISLVSYAPLRRWAVEVGADPGAYDETGPVFVHAGPCGGADPASGHPFAETGALRAFRRYDAEGHIAGGAMVRLPDDPAGAQAAVDQALRAAFTFPDVVLVHVRAVEYGCFLYEVRRP</sequence>
<dbReference type="PIRSF" id="PIRSF034110">
    <property type="entry name" value="DUF1203"/>
    <property type="match status" value="1"/>
</dbReference>
<dbReference type="AlphaFoldDB" id="A0A0F4JQM8"/>
<evidence type="ECO:0000313" key="2">
    <source>
        <dbReference type="Proteomes" id="UP000033551"/>
    </source>
</evidence>
<name>A0A0F4JQM8_9ACTN</name>
<accession>A0A0F4JQM8</accession>
<protein>
    <recommendedName>
        <fullName evidence="3">DUF1203 domain-containing protein</fullName>
    </recommendedName>
</protein>
<comment type="caution">
    <text evidence="1">The sequence shown here is derived from an EMBL/GenBank/DDBJ whole genome shotgun (WGS) entry which is preliminary data.</text>
</comment>
<evidence type="ECO:0008006" key="3">
    <source>
        <dbReference type="Google" id="ProtNLM"/>
    </source>
</evidence>
<dbReference type="Proteomes" id="UP000033551">
    <property type="component" value="Unassembled WGS sequence"/>
</dbReference>
<reference evidence="1 2" key="1">
    <citation type="submission" date="2015-02" db="EMBL/GenBank/DDBJ databases">
        <authorList>
            <person name="Ju K.-S."/>
            <person name="Doroghazi J.R."/>
            <person name="Metcalf W."/>
        </authorList>
    </citation>
    <scope>NUCLEOTIDE SEQUENCE [LARGE SCALE GENOMIC DNA]</scope>
    <source>
        <strain evidence="1 2">NRRL ISP-5550</strain>
    </source>
</reference>
<dbReference type="OrthoDB" id="118609at2"/>
<dbReference type="Pfam" id="PF06718">
    <property type="entry name" value="DUF1203"/>
    <property type="match status" value="1"/>
</dbReference>
<dbReference type="RefSeq" id="WP_045947163.1">
    <property type="nucleotide sequence ID" value="NZ_JZWV01000234.1"/>
</dbReference>
<evidence type="ECO:0000313" key="1">
    <source>
        <dbReference type="EMBL" id="KJY35241.1"/>
    </source>
</evidence>